<reference evidence="1" key="1">
    <citation type="submission" date="2021-03" db="EMBL/GenBank/DDBJ databases">
        <title>Comparative genomics and phylogenomic investigation of the class Geoglossomycetes provide insights into ecological specialization and systematics.</title>
        <authorList>
            <person name="Melie T."/>
            <person name="Pirro S."/>
            <person name="Miller A.N."/>
            <person name="Quandt A."/>
        </authorList>
    </citation>
    <scope>NUCLEOTIDE SEQUENCE</scope>
    <source>
        <strain evidence="1">GBOQ0MN5Z8</strain>
    </source>
</reference>
<dbReference type="OrthoDB" id="1435097at2759"/>
<evidence type="ECO:0000313" key="2">
    <source>
        <dbReference type="Proteomes" id="UP000698800"/>
    </source>
</evidence>
<dbReference type="AlphaFoldDB" id="A0A9P8HZY6"/>
<organism evidence="1 2">
    <name type="scientific">Glutinoglossum americanum</name>
    <dbReference type="NCBI Taxonomy" id="1670608"/>
    <lineage>
        <taxon>Eukaryota</taxon>
        <taxon>Fungi</taxon>
        <taxon>Dikarya</taxon>
        <taxon>Ascomycota</taxon>
        <taxon>Pezizomycotina</taxon>
        <taxon>Geoglossomycetes</taxon>
        <taxon>Geoglossales</taxon>
        <taxon>Geoglossaceae</taxon>
        <taxon>Glutinoglossum</taxon>
    </lineage>
</organism>
<sequence>MAALTEHSVSSDEKVLLSDATTRCPEGSLHLRGGGVWLAGASSSPDDEPWVLVIDNDEHCCIGRGVRKFASSSEEGWLDPVVSRRLNVTKGARPKDIEDLLRVCFAEEIGYKVAQRCKLRLLDGDIGAQWHSFQLFEFF</sequence>
<keyword evidence="2" id="KW-1185">Reference proteome</keyword>
<dbReference type="Proteomes" id="UP000698800">
    <property type="component" value="Unassembled WGS sequence"/>
</dbReference>
<comment type="caution">
    <text evidence="1">The sequence shown here is derived from an EMBL/GenBank/DDBJ whole genome shotgun (WGS) entry which is preliminary data.</text>
</comment>
<proteinExistence type="predicted"/>
<protein>
    <submittedName>
        <fullName evidence="1">Uncharacterized protein</fullName>
    </submittedName>
</protein>
<accession>A0A9P8HZY6</accession>
<name>A0A9P8HZY6_9PEZI</name>
<dbReference type="EMBL" id="JAGHQL010000099">
    <property type="protein sequence ID" value="KAH0538706.1"/>
    <property type="molecule type" value="Genomic_DNA"/>
</dbReference>
<evidence type="ECO:0000313" key="1">
    <source>
        <dbReference type="EMBL" id="KAH0538706.1"/>
    </source>
</evidence>
<gene>
    <name evidence="1" type="ORF">FGG08_004723</name>
</gene>